<dbReference type="AlphaFoldDB" id="A0A0A9FG17"/>
<name>A0A0A9FG17_ARUDO</name>
<reference evidence="1" key="1">
    <citation type="submission" date="2014-09" db="EMBL/GenBank/DDBJ databases">
        <authorList>
            <person name="Magalhaes I.L.F."/>
            <person name="Oliveira U."/>
            <person name="Santos F.R."/>
            <person name="Vidigal T.H.D.A."/>
            <person name="Brescovit A.D."/>
            <person name="Santos A.J."/>
        </authorList>
    </citation>
    <scope>NUCLEOTIDE SEQUENCE</scope>
    <source>
        <tissue evidence="1">Shoot tissue taken approximately 20 cm above the soil surface</tissue>
    </source>
</reference>
<dbReference type="EMBL" id="GBRH01187747">
    <property type="protein sequence ID" value="JAE10149.1"/>
    <property type="molecule type" value="Transcribed_RNA"/>
</dbReference>
<evidence type="ECO:0000313" key="1">
    <source>
        <dbReference type="EMBL" id="JAE10149.1"/>
    </source>
</evidence>
<proteinExistence type="predicted"/>
<accession>A0A0A9FG17</accession>
<organism evidence="1">
    <name type="scientific">Arundo donax</name>
    <name type="common">Giant reed</name>
    <name type="synonym">Donax arundinaceus</name>
    <dbReference type="NCBI Taxonomy" id="35708"/>
    <lineage>
        <taxon>Eukaryota</taxon>
        <taxon>Viridiplantae</taxon>
        <taxon>Streptophyta</taxon>
        <taxon>Embryophyta</taxon>
        <taxon>Tracheophyta</taxon>
        <taxon>Spermatophyta</taxon>
        <taxon>Magnoliopsida</taxon>
        <taxon>Liliopsida</taxon>
        <taxon>Poales</taxon>
        <taxon>Poaceae</taxon>
        <taxon>PACMAD clade</taxon>
        <taxon>Arundinoideae</taxon>
        <taxon>Arundineae</taxon>
        <taxon>Arundo</taxon>
    </lineage>
</organism>
<reference evidence="1" key="2">
    <citation type="journal article" date="2015" name="Data Brief">
        <title>Shoot transcriptome of the giant reed, Arundo donax.</title>
        <authorList>
            <person name="Barrero R.A."/>
            <person name="Guerrero F.D."/>
            <person name="Moolhuijzen P."/>
            <person name="Goolsby J.A."/>
            <person name="Tidwell J."/>
            <person name="Bellgard S.E."/>
            <person name="Bellgard M.I."/>
        </authorList>
    </citation>
    <scope>NUCLEOTIDE SEQUENCE</scope>
    <source>
        <tissue evidence="1">Shoot tissue taken approximately 20 cm above the soil surface</tissue>
    </source>
</reference>
<protein>
    <submittedName>
        <fullName evidence="1">Uncharacterized protein</fullName>
    </submittedName>
</protein>
<sequence length="23" mass="2804">MRPSKNQQEIWSTAIRVINLKYQ</sequence>